<dbReference type="EMBL" id="MFEG01000046">
    <property type="protein sequence ID" value="OGE74647.1"/>
    <property type="molecule type" value="Genomic_DNA"/>
</dbReference>
<dbReference type="InterPro" id="IPR008910">
    <property type="entry name" value="MSC_TM_helix"/>
</dbReference>
<feature type="transmembrane region" description="Helical" evidence="1">
    <location>
        <begin position="156"/>
        <end position="177"/>
    </location>
</feature>
<evidence type="ECO:0000313" key="3">
    <source>
        <dbReference type="Proteomes" id="UP000176547"/>
    </source>
</evidence>
<evidence type="ECO:0000256" key="1">
    <source>
        <dbReference type="SAM" id="Phobius"/>
    </source>
</evidence>
<evidence type="ECO:0008006" key="4">
    <source>
        <dbReference type="Google" id="ProtNLM"/>
    </source>
</evidence>
<sequence>MQNWTEAIAIALQNLWIGVVTFLPNLVAALIVFIVGLIVAAGLGALVEKIFEALRLDALLAKLGLNPYFERAGLRLRGARFLGQLVNWFLIIAFLLAVTDILQLTSLSLFLQDVLFYIPNIMVAVLIMLAAVVLANFLRRVVVASVSGAKLHAAHFLGALTWWSVVVFGLLTSLYQLGIAPSIINSLVTGFIAMLALAGGLAFGLGGKEYAGHLVNRLRETTERR</sequence>
<feature type="transmembrane region" description="Helical" evidence="1">
    <location>
        <begin position="81"/>
        <end position="102"/>
    </location>
</feature>
<reference evidence="2 3" key="1">
    <citation type="journal article" date="2016" name="Nat. Commun.">
        <title>Thousands of microbial genomes shed light on interconnected biogeochemical processes in an aquifer system.</title>
        <authorList>
            <person name="Anantharaman K."/>
            <person name="Brown C.T."/>
            <person name="Hug L.A."/>
            <person name="Sharon I."/>
            <person name="Castelle C.J."/>
            <person name="Probst A.J."/>
            <person name="Thomas B.C."/>
            <person name="Singh A."/>
            <person name="Wilkins M.J."/>
            <person name="Karaoz U."/>
            <person name="Brodie E.L."/>
            <person name="Williams K.H."/>
            <person name="Hubbard S.S."/>
            <person name="Banfield J.F."/>
        </authorList>
    </citation>
    <scope>NUCLEOTIDE SEQUENCE [LARGE SCALE GENOMIC DNA]</scope>
</reference>
<gene>
    <name evidence="2" type="ORF">A3K06_01515</name>
</gene>
<keyword evidence="1" id="KW-0812">Transmembrane</keyword>
<name>A0A1F5NAE8_9BACT</name>
<evidence type="ECO:0000313" key="2">
    <source>
        <dbReference type="EMBL" id="OGE74647.1"/>
    </source>
</evidence>
<feature type="transmembrane region" description="Helical" evidence="1">
    <location>
        <begin position="26"/>
        <end position="47"/>
    </location>
</feature>
<protein>
    <recommendedName>
        <fullName evidence="4">Small-conductance mechanosensitive ion channel</fullName>
    </recommendedName>
</protein>
<dbReference type="Pfam" id="PF05552">
    <property type="entry name" value="MS_channel_1st_1"/>
    <property type="match status" value="2"/>
</dbReference>
<organism evidence="2 3">
    <name type="scientific">Candidatus Doudnabacteria bacterium RIFCSPHIGHO2_01_52_17</name>
    <dbReference type="NCBI Taxonomy" id="1817820"/>
    <lineage>
        <taxon>Bacteria</taxon>
        <taxon>Candidatus Doudnaibacteriota</taxon>
    </lineage>
</organism>
<feature type="transmembrane region" description="Helical" evidence="1">
    <location>
        <begin position="114"/>
        <end position="135"/>
    </location>
</feature>
<dbReference type="Proteomes" id="UP000176547">
    <property type="component" value="Unassembled WGS sequence"/>
</dbReference>
<feature type="transmembrane region" description="Helical" evidence="1">
    <location>
        <begin position="183"/>
        <end position="205"/>
    </location>
</feature>
<keyword evidence="1" id="KW-0472">Membrane</keyword>
<proteinExistence type="predicted"/>
<dbReference type="AlphaFoldDB" id="A0A1F5NAE8"/>
<keyword evidence="1" id="KW-1133">Transmembrane helix</keyword>
<accession>A0A1F5NAE8</accession>
<dbReference type="Gene3D" id="1.10.287.1260">
    <property type="match status" value="1"/>
</dbReference>
<comment type="caution">
    <text evidence="2">The sequence shown here is derived from an EMBL/GenBank/DDBJ whole genome shotgun (WGS) entry which is preliminary data.</text>
</comment>